<accession>E0SSY7</accession>
<dbReference type="BioCyc" id="IAGG583356:GHAH-703-MONOMER"/>
<keyword evidence="2" id="KW-1185">Reference proteome</keyword>
<gene>
    <name evidence="1" type="ordered locus">Igag_0707</name>
</gene>
<dbReference type="Proteomes" id="UP000001304">
    <property type="component" value="Chromosome"/>
</dbReference>
<name>E0SSY7_IGNAA</name>
<evidence type="ECO:0000313" key="2">
    <source>
        <dbReference type="Proteomes" id="UP000001304"/>
    </source>
</evidence>
<reference evidence="1 2" key="1">
    <citation type="journal article" date="2010" name="Stand. Genomic Sci.">
        <title>Complete genome sequence of Ignisphaera aggregans type strain (AQ1.S1).</title>
        <authorList>
            <person name="Goker M."/>
            <person name="Held B."/>
            <person name="Lapidus A."/>
            <person name="Nolan M."/>
            <person name="Spring S."/>
            <person name="Yasawong M."/>
            <person name="Lucas S."/>
            <person name="Glavina Del Rio T."/>
            <person name="Tice H."/>
            <person name="Cheng J.F."/>
            <person name="Goodwin L."/>
            <person name="Tapia R."/>
            <person name="Pitluck S."/>
            <person name="Liolios K."/>
            <person name="Ivanova N."/>
            <person name="Mavromatis K."/>
            <person name="Mikhailova N."/>
            <person name="Pati A."/>
            <person name="Chen A."/>
            <person name="Palaniappan K."/>
            <person name="Brambilla E."/>
            <person name="Land M."/>
            <person name="Hauser L."/>
            <person name="Chang Y.J."/>
            <person name="Jeffries C.D."/>
            <person name="Brettin T."/>
            <person name="Detter J.C."/>
            <person name="Han C."/>
            <person name="Rohde M."/>
            <person name="Sikorski J."/>
            <person name="Woyke T."/>
            <person name="Bristow J."/>
            <person name="Eisen J.A."/>
            <person name="Markowitz V."/>
            <person name="Hugenholtz P."/>
            <person name="Kyrpides N.C."/>
            <person name="Klenk H.P."/>
        </authorList>
    </citation>
    <scope>NUCLEOTIDE SEQUENCE [LARGE SCALE GENOMIC DNA]</scope>
    <source>
        <strain evidence="2">DSM 17230 / JCM 13409 / AQ1.S1</strain>
    </source>
</reference>
<dbReference type="KEGG" id="iag:Igag_0707"/>
<sequence length="310" mass="35737">MLLPLRPNELLVKGSKKARRGVLVLRGYEEWIKFLGVLGWILPKISARGRLTLIELADLMERELTDEAKAMLMELDLYPKRQGRKRVWNWRSFLMVLRAMQVFRVLELDVKGLALRADKIVVNVIYPERLSVRDFNSGILTGASLQWSLFLEDGLARRILLALMKTKPGEDQVLVDLSNLSLNIYDRIILDELRYSVQRWNTKENTLGFTVNGIEIITSLRPLNDASTLLMLACVAGMIIPMRSITHTVSEVNKDFPARGSKYHKEYRKALGVWLNFTEALKYVTEMRVPESAPKWQQVAIEMVISRLRR</sequence>
<dbReference type="HOGENOM" id="CLU_896040_0_0_2"/>
<dbReference type="AlphaFoldDB" id="E0SSY7"/>
<dbReference type="STRING" id="583356.Igag_0707"/>
<organism evidence="1 2">
    <name type="scientific">Ignisphaera aggregans (strain DSM 17230 / JCM 13409 / AQ1.S1)</name>
    <dbReference type="NCBI Taxonomy" id="583356"/>
    <lineage>
        <taxon>Archaea</taxon>
        <taxon>Thermoproteota</taxon>
        <taxon>Thermoprotei</taxon>
        <taxon>Desulfurococcales</taxon>
        <taxon>Desulfurococcaceae</taxon>
        <taxon>Ignisphaera</taxon>
    </lineage>
</organism>
<proteinExistence type="predicted"/>
<dbReference type="EMBL" id="CP002098">
    <property type="protein sequence ID" value="ADM27537.1"/>
    <property type="molecule type" value="Genomic_DNA"/>
</dbReference>
<evidence type="ECO:0000313" key="1">
    <source>
        <dbReference type="EMBL" id="ADM27537.1"/>
    </source>
</evidence>
<protein>
    <submittedName>
        <fullName evidence="1">Uncharacterized protein</fullName>
    </submittedName>
</protein>